<evidence type="ECO:0000256" key="7">
    <source>
        <dbReference type="RuleBase" id="RU363032"/>
    </source>
</evidence>
<dbReference type="RefSeq" id="WP_241830847.1">
    <property type="nucleotide sequence ID" value="NZ_JACCBI010000001.1"/>
</dbReference>
<feature type="transmembrane region" description="Helical" evidence="7">
    <location>
        <begin position="144"/>
        <end position="167"/>
    </location>
</feature>
<dbReference type="InterPro" id="IPR025966">
    <property type="entry name" value="OppC_N"/>
</dbReference>
<reference evidence="10 11" key="1">
    <citation type="submission" date="2020-07" db="EMBL/GenBank/DDBJ databases">
        <title>Sequencing the genomes of 1000 actinobacteria strains.</title>
        <authorList>
            <person name="Klenk H.-P."/>
        </authorList>
    </citation>
    <scope>NUCLEOTIDE SEQUENCE [LARGE SCALE GENOMIC DNA]</scope>
    <source>
        <strain evidence="10 11">DSM 23870</strain>
    </source>
</reference>
<keyword evidence="2 7" id="KW-0813">Transport</keyword>
<keyword evidence="3" id="KW-1003">Cell membrane</keyword>
<evidence type="ECO:0000256" key="5">
    <source>
        <dbReference type="ARBA" id="ARBA00022989"/>
    </source>
</evidence>
<organism evidence="10 11">
    <name type="scientific">Agromyces atrinae</name>
    <dbReference type="NCBI Taxonomy" id="592376"/>
    <lineage>
        <taxon>Bacteria</taxon>
        <taxon>Bacillati</taxon>
        <taxon>Actinomycetota</taxon>
        <taxon>Actinomycetes</taxon>
        <taxon>Micrococcales</taxon>
        <taxon>Microbacteriaceae</taxon>
        <taxon>Agromyces</taxon>
    </lineage>
</organism>
<dbReference type="SUPFAM" id="SSF161098">
    <property type="entry name" value="MetI-like"/>
    <property type="match status" value="1"/>
</dbReference>
<evidence type="ECO:0000256" key="6">
    <source>
        <dbReference type="ARBA" id="ARBA00023136"/>
    </source>
</evidence>
<evidence type="ECO:0000256" key="3">
    <source>
        <dbReference type="ARBA" id="ARBA00022475"/>
    </source>
</evidence>
<feature type="transmembrane region" description="Helical" evidence="7">
    <location>
        <begin position="113"/>
        <end position="137"/>
    </location>
</feature>
<feature type="domain" description="ABC transmembrane type-1" evidence="9">
    <location>
        <begin position="109"/>
        <end position="301"/>
    </location>
</feature>
<dbReference type="Pfam" id="PF00528">
    <property type="entry name" value="BPD_transp_1"/>
    <property type="match status" value="1"/>
</dbReference>
<dbReference type="AlphaFoldDB" id="A0A852S0W4"/>
<feature type="region of interest" description="Disordered" evidence="8">
    <location>
        <begin position="323"/>
        <end position="342"/>
    </location>
</feature>
<evidence type="ECO:0000313" key="11">
    <source>
        <dbReference type="Proteomes" id="UP000581087"/>
    </source>
</evidence>
<evidence type="ECO:0000313" key="10">
    <source>
        <dbReference type="EMBL" id="NYD65526.1"/>
    </source>
</evidence>
<feature type="transmembrane region" description="Helical" evidence="7">
    <location>
        <begin position="282"/>
        <end position="304"/>
    </location>
</feature>
<comment type="subcellular location">
    <subcellularLocation>
        <location evidence="1 7">Cell membrane</location>
        <topology evidence="1 7">Multi-pass membrane protein</topology>
    </subcellularLocation>
</comment>
<dbReference type="PANTHER" id="PTHR43386">
    <property type="entry name" value="OLIGOPEPTIDE TRANSPORT SYSTEM PERMEASE PROTEIN APPC"/>
    <property type="match status" value="1"/>
</dbReference>
<dbReference type="EMBL" id="JACCBI010000001">
    <property type="protein sequence ID" value="NYD65526.1"/>
    <property type="molecule type" value="Genomic_DNA"/>
</dbReference>
<keyword evidence="6 7" id="KW-0472">Membrane</keyword>
<dbReference type="InterPro" id="IPR000515">
    <property type="entry name" value="MetI-like"/>
</dbReference>
<evidence type="ECO:0000256" key="1">
    <source>
        <dbReference type="ARBA" id="ARBA00004651"/>
    </source>
</evidence>
<dbReference type="Pfam" id="PF12911">
    <property type="entry name" value="OppC_N"/>
    <property type="match status" value="1"/>
</dbReference>
<dbReference type="InterPro" id="IPR035906">
    <property type="entry name" value="MetI-like_sf"/>
</dbReference>
<dbReference type="GO" id="GO:0055085">
    <property type="term" value="P:transmembrane transport"/>
    <property type="evidence" value="ECO:0007669"/>
    <property type="project" value="InterPro"/>
</dbReference>
<evidence type="ECO:0000256" key="2">
    <source>
        <dbReference type="ARBA" id="ARBA00022448"/>
    </source>
</evidence>
<dbReference type="Gene3D" id="1.10.3720.10">
    <property type="entry name" value="MetI-like"/>
    <property type="match status" value="1"/>
</dbReference>
<feature type="transmembrane region" description="Helical" evidence="7">
    <location>
        <begin position="173"/>
        <end position="194"/>
    </location>
</feature>
<dbReference type="PROSITE" id="PS50928">
    <property type="entry name" value="ABC_TM1"/>
    <property type="match status" value="1"/>
</dbReference>
<dbReference type="CDD" id="cd06261">
    <property type="entry name" value="TM_PBP2"/>
    <property type="match status" value="1"/>
</dbReference>
<keyword evidence="4 7" id="KW-0812">Transmembrane</keyword>
<evidence type="ECO:0000259" key="9">
    <source>
        <dbReference type="PROSITE" id="PS50928"/>
    </source>
</evidence>
<evidence type="ECO:0000256" key="4">
    <source>
        <dbReference type="ARBA" id="ARBA00022692"/>
    </source>
</evidence>
<accession>A0A852S0W4</accession>
<feature type="transmembrane region" description="Helical" evidence="7">
    <location>
        <begin position="225"/>
        <end position="247"/>
    </location>
</feature>
<comment type="similarity">
    <text evidence="7">Belongs to the binding-protein-dependent transport system permease family.</text>
</comment>
<comment type="caution">
    <text evidence="10">The sequence shown here is derived from an EMBL/GenBank/DDBJ whole genome shotgun (WGS) entry which is preliminary data.</text>
</comment>
<gene>
    <name evidence="10" type="ORF">BJ972_000045</name>
</gene>
<feature type="transmembrane region" description="Helical" evidence="7">
    <location>
        <begin position="38"/>
        <end position="60"/>
    </location>
</feature>
<evidence type="ECO:0000256" key="8">
    <source>
        <dbReference type="SAM" id="MobiDB-lite"/>
    </source>
</evidence>
<keyword evidence="5 7" id="KW-1133">Transmembrane helix</keyword>
<proteinExistence type="inferred from homology"/>
<sequence length="342" mass="37034">MIESDPQSPPPTQAADAVAGKSQGRLIFERFLQNRISVVSLILLVGIIVFTFSATGFGPIPGWWKYDFKTLNPQAGGPTLSLWPFSFGDHPFGQNRIGVDYFALVMRGIQNSVIVMVVIGGLGTIVGTVVGAIAGYYRGWVDAVLMRITDVFIVIPAIVIGAVVGQTAGESGLGVWVLSILLALVSWMSIARLVRAEFLSLREREFVEAARVAGASDARIIFKHILPNAVGVVIVSATLLAASAILLETGLSYLGYGIRAPESSLGLLISDNQSAFTTRPWLYWWPAVFIVSLALLVNFVGDGLRDAFDPRQKRFKRRKMKEFIDAGAPRPKTSAPQTSTPE</sequence>
<protein>
    <submittedName>
        <fullName evidence="10">Peptide/nickel transport system permease protein</fullName>
    </submittedName>
</protein>
<dbReference type="GO" id="GO:0005886">
    <property type="term" value="C:plasma membrane"/>
    <property type="evidence" value="ECO:0007669"/>
    <property type="project" value="UniProtKB-SubCell"/>
</dbReference>
<dbReference type="Proteomes" id="UP000581087">
    <property type="component" value="Unassembled WGS sequence"/>
</dbReference>
<name>A0A852S0W4_9MICO</name>
<dbReference type="InterPro" id="IPR050366">
    <property type="entry name" value="BP-dependent_transpt_permease"/>
</dbReference>
<dbReference type="PANTHER" id="PTHR43386:SF1">
    <property type="entry name" value="D,D-DIPEPTIDE TRANSPORT SYSTEM PERMEASE PROTEIN DDPC-RELATED"/>
    <property type="match status" value="1"/>
</dbReference>